<feature type="transmembrane region" description="Helical" evidence="1">
    <location>
        <begin position="20"/>
        <end position="40"/>
    </location>
</feature>
<keyword evidence="1" id="KW-1133">Transmembrane helix</keyword>
<organism evidence="2 3">
    <name type="scientific">Vibrio phage 1.224.A._10N.261.48.B1</name>
    <dbReference type="NCBI Taxonomy" id="1881226"/>
    <lineage>
        <taxon>Viruses</taxon>
        <taxon>Duplodnaviria</taxon>
        <taxon>Heunggongvirae</taxon>
        <taxon>Uroviricota</taxon>
        <taxon>Caudoviricetes</taxon>
        <taxon>Schitoviridae</taxon>
        <taxon>Mukerjeevirus</taxon>
        <taxon>Mukerjeevirus mv48B1</taxon>
    </lineage>
</organism>
<evidence type="ECO:0000313" key="3">
    <source>
        <dbReference type="Proteomes" id="UP000277460"/>
    </source>
</evidence>
<protein>
    <submittedName>
        <fullName evidence="2">Coil containing protein</fullName>
    </submittedName>
</protein>
<name>A0A2I7RRZ0_9CAUD</name>
<keyword evidence="1" id="KW-0472">Membrane</keyword>
<keyword evidence="1" id="KW-0812">Transmembrane</keyword>
<sequence>MNRVRVKLGECVDILKNNGVNLIVLLLSGAVIYGTLSAEVKAMKAEQDRREPYLEKFIHLQGTVSHVQDEQFRNRRVWEKLDGTLNALNTTLSIQGVEIKALQSDVEEIKKAVVK</sequence>
<gene>
    <name evidence="2" type="ORF">NVP1224A_42</name>
</gene>
<dbReference type="EMBL" id="MG592591">
    <property type="protein sequence ID" value="AUR96409.1"/>
    <property type="molecule type" value="Genomic_DNA"/>
</dbReference>
<keyword evidence="3" id="KW-1185">Reference proteome</keyword>
<dbReference type="Proteomes" id="UP000277460">
    <property type="component" value="Segment"/>
</dbReference>
<reference evidence="2 3" key="1">
    <citation type="submission" date="2017-11" db="EMBL/GenBank/DDBJ databases">
        <title>A major lineage of nontailed dsDNA viruses as unrecognized killers of marine bacteria.</title>
        <authorList>
            <person name="Kauffman K.M."/>
            <person name="Hussain F.A."/>
            <person name="Yang J."/>
            <person name="Arevalo P."/>
            <person name="Brown J.M."/>
            <person name="Chang W.K."/>
            <person name="VanInsberghe D."/>
            <person name="Elsherbini J."/>
            <person name="Cutler M.B."/>
            <person name="Kelly L."/>
            <person name="Polz M.F."/>
        </authorList>
    </citation>
    <scope>NUCLEOTIDE SEQUENCE [LARGE SCALE GENOMIC DNA]</scope>
</reference>
<evidence type="ECO:0000313" key="2">
    <source>
        <dbReference type="EMBL" id="AUR96409.1"/>
    </source>
</evidence>
<proteinExistence type="predicted"/>
<accession>A0A2I7RRZ0</accession>
<evidence type="ECO:0000256" key="1">
    <source>
        <dbReference type="SAM" id="Phobius"/>
    </source>
</evidence>